<comment type="caution">
    <text evidence="1">The sequence shown here is derived from an EMBL/GenBank/DDBJ whole genome shotgun (WGS) entry which is preliminary data.</text>
</comment>
<evidence type="ECO:0008006" key="3">
    <source>
        <dbReference type="Google" id="ProtNLM"/>
    </source>
</evidence>
<evidence type="ECO:0000313" key="2">
    <source>
        <dbReference type="Proteomes" id="UP000033946"/>
    </source>
</evidence>
<name>A0A0G1TUF9_UNCKA</name>
<dbReference type="AlphaFoldDB" id="A0A0G1TUF9"/>
<gene>
    <name evidence="1" type="ORF">UX69_C0007G0001</name>
</gene>
<evidence type="ECO:0000313" key="1">
    <source>
        <dbReference type="EMBL" id="KKU49005.1"/>
    </source>
</evidence>
<accession>A0A0G1TUF9</accession>
<organism evidence="1 2">
    <name type="scientific">candidate division WWE3 bacterium GW2011_GWA2_46_9</name>
    <dbReference type="NCBI Taxonomy" id="1619111"/>
    <lineage>
        <taxon>Bacteria</taxon>
        <taxon>Katanobacteria</taxon>
    </lineage>
</organism>
<dbReference type="EMBL" id="LCNE01000007">
    <property type="protein sequence ID" value="KKU49005.1"/>
    <property type="molecule type" value="Genomic_DNA"/>
</dbReference>
<sequence length="52" mass="6125">CDPGDVDSIFRAIEKEYFAQRPLIPSDMREIYTWSNAAKETLEVYKEVLEEK</sequence>
<reference evidence="1 2" key="1">
    <citation type="journal article" date="2015" name="Nature">
        <title>rRNA introns, odd ribosomes, and small enigmatic genomes across a large radiation of phyla.</title>
        <authorList>
            <person name="Brown C.T."/>
            <person name="Hug L.A."/>
            <person name="Thomas B.C."/>
            <person name="Sharon I."/>
            <person name="Castelle C.J."/>
            <person name="Singh A."/>
            <person name="Wilkins M.J."/>
            <person name="Williams K.H."/>
            <person name="Banfield J.F."/>
        </authorList>
    </citation>
    <scope>NUCLEOTIDE SEQUENCE [LARGE SCALE GENOMIC DNA]</scope>
</reference>
<protein>
    <recommendedName>
        <fullName evidence="3">Glycosyl transferase group 1</fullName>
    </recommendedName>
</protein>
<dbReference type="Proteomes" id="UP000033946">
    <property type="component" value="Unassembled WGS sequence"/>
</dbReference>
<proteinExistence type="predicted"/>
<feature type="non-terminal residue" evidence="1">
    <location>
        <position position="1"/>
    </location>
</feature>